<sequence length="118" mass="13407">MASKDFPIVSPLPKCCRPLHHRLTLDAQAEWSPRTPLPSSFSSWTENSVEWHERVGVPRVSSDPNVSYYKTFFVLPCVIGDETKKGGATIEERFPFLPPTPFSHPRSGTYVVGFWRTE</sequence>
<organism evidence="1 2">
    <name type="scientific">Olpidium bornovanus</name>
    <dbReference type="NCBI Taxonomy" id="278681"/>
    <lineage>
        <taxon>Eukaryota</taxon>
        <taxon>Fungi</taxon>
        <taxon>Fungi incertae sedis</taxon>
        <taxon>Olpidiomycota</taxon>
        <taxon>Olpidiomycotina</taxon>
        <taxon>Olpidiomycetes</taxon>
        <taxon>Olpidiales</taxon>
        <taxon>Olpidiaceae</taxon>
        <taxon>Olpidium</taxon>
    </lineage>
</organism>
<gene>
    <name evidence="1" type="ORF">BJ554DRAFT_5719</name>
</gene>
<dbReference type="EMBL" id="JAEFCI010002774">
    <property type="protein sequence ID" value="KAG5462008.1"/>
    <property type="molecule type" value="Genomic_DNA"/>
</dbReference>
<evidence type="ECO:0000313" key="1">
    <source>
        <dbReference type="EMBL" id="KAG5462008.1"/>
    </source>
</evidence>
<reference evidence="1 2" key="1">
    <citation type="journal article" name="Sci. Rep.">
        <title>Genome-scale phylogenetic analyses confirm Olpidium as the closest living zoosporic fungus to the non-flagellated, terrestrial fungi.</title>
        <authorList>
            <person name="Chang Y."/>
            <person name="Rochon D."/>
            <person name="Sekimoto S."/>
            <person name="Wang Y."/>
            <person name="Chovatia M."/>
            <person name="Sandor L."/>
            <person name="Salamov A."/>
            <person name="Grigoriev I.V."/>
            <person name="Stajich J.E."/>
            <person name="Spatafora J.W."/>
        </authorList>
    </citation>
    <scope>NUCLEOTIDE SEQUENCE [LARGE SCALE GENOMIC DNA]</scope>
    <source>
        <strain evidence="1">S191</strain>
    </source>
</reference>
<proteinExistence type="predicted"/>
<comment type="caution">
    <text evidence="1">The sequence shown here is derived from an EMBL/GenBank/DDBJ whole genome shotgun (WGS) entry which is preliminary data.</text>
</comment>
<accession>A0A8H8DKT7</accession>
<protein>
    <submittedName>
        <fullName evidence="1">Uncharacterized protein</fullName>
    </submittedName>
</protein>
<name>A0A8H8DKT7_9FUNG</name>
<evidence type="ECO:0000313" key="2">
    <source>
        <dbReference type="Proteomes" id="UP000673691"/>
    </source>
</evidence>
<keyword evidence="2" id="KW-1185">Reference proteome</keyword>
<dbReference type="AlphaFoldDB" id="A0A8H8DKT7"/>
<dbReference type="Proteomes" id="UP000673691">
    <property type="component" value="Unassembled WGS sequence"/>
</dbReference>